<gene>
    <name evidence="1" type="ORF">GTC17253_20740</name>
</gene>
<evidence type="ECO:0000313" key="1">
    <source>
        <dbReference type="EMBL" id="BFO72108.1"/>
    </source>
</evidence>
<reference evidence="1" key="1">
    <citation type="submission" date="2024-07" db="EMBL/GenBank/DDBJ databases">
        <title>Complete genome sequence of Prevotella sp. YM-2024 GTC17253.</title>
        <authorList>
            <person name="Hayashi M."/>
            <person name="Muto Y."/>
            <person name="Tanaka K."/>
            <person name="Niwa H."/>
        </authorList>
    </citation>
    <scope>NUCLEOTIDE SEQUENCE</scope>
    <source>
        <strain evidence="1">GTC17253</strain>
    </source>
</reference>
<organism evidence="1">
    <name type="scientific">Prevotella sp. GTC17253</name>
    <dbReference type="NCBI Taxonomy" id="3236793"/>
    <lineage>
        <taxon>Bacteria</taxon>
        <taxon>Pseudomonadati</taxon>
        <taxon>Bacteroidota</taxon>
        <taxon>Bacteroidia</taxon>
        <taxon>Bacteroidales</taxon>
        <taxon>Prevotellaceae</taxon>
        <taxon>Prevotella</taxon>
    </lineage>
</organism>
<dbReference type="AlphaFoldDB" id="A0AB33IQU5"/>
<protein>
    <submittedName>
        <fullName evidence="1">Uncharacterized protein</fullName>
    </submittedName>
</protein>
<dbReference type="EMBL" id="AP035785">
    <property type="protein sequence ID" value="BFO72108.1"/>
    <property type="molecule type" value="Genomic_DNA"/>
</dbReference>
<name>A0AB33IQU5_9BACT</name>
<sequence>MPFTDATNILFVGHAVLDHWAGNEILEFVLVPLVESFELVVDVHDKILPDIGECVLLLRIYLARIAVTVQGRRTEQIQKRGLELSLLACQHEAGMVTAVTVVHCVGDYCHEPLGEVRQPFVGVAYGYATCQSGNGFQ</sequence>
<accession>A0AB33IQU5</accession>
<proteinExistence type="predicted"/>